<evidence type="ECO:0000256" key="1">
    <source>
        <dbReference type="SAM" id="MobiDB-lite"/>
    </source>
</evidence>
<evidence type="ECO:0000256" key="2">
    <source>
        <dbReference type="SAM" id="SignalP"/>
    </source>
</evidence>
<proteinExistence type="predicted"/>
<feature type="region of interest" description="Disordered" evidence="1">
    <location>
        <begin position="27"/>
        <end position="53"/>
    </location>
</feature>
<keyword evidence="2" id="KW-0732">Signal</keyword>
<feature type="signal peptide" evidence="2">
    <location>
        <begin position="1"/>
        <end position="19"/>
    </location>
</feature>
<reference evidence="3" key="1">
    <citation type="submission" date="2018-01" db="EMBL/GenBank/DDBJ databases">
        <title>An insight into the sialome of Amazonian anophelines.</title>
        <authorList>
            <person name="Ribeiro J.M."/>
            <person name="Scarpassa V."/>
            <person name="Calvo E."/>
        </authorList>
    </citation>
    <scope>NUCLEOTIDE SEQUENCE</scope>
    <source>
        <tissue evidence="3">Salivary glands</tissue>
    </source>
</reference>
<feature type="chain" id="PRO_5014656355" evidence="2">
    <location>
        <begin position="20"/>
        <end position="106"/>
    </location>
</feature>
<organism evidence="3">
    <name type="scientific">Anopheles triannulatus</name>
    <dbReference type="NCBI Taxonomy" id="58253"/>
    <lineage>
        <taxon>Eukaryota</taxon>
        <taxon>Metazoa</taxon>
        <taxon>Ecdysozoa</taxon>
        <taxon>Arthropoda</taxon>
        <taxon>Hexapoda</taxon>
        <taxon>Insecta</taxon>
        <taxon>Pterygota</taxon>
        <taxon>Neoptera</taxon>
        <taxon>Endopterygota</taxon>
        <taxon>Diptera</taxon>
        <taxon>Nematocera</taxon>
        <taxon>Culicoidea</taxon>
        <taxon>Culicidae</taxon>
        <taxon>Anophelinae</taxon>
        <taxon>Anopheles</taxon>
    </lineage>
</organism>
<dbReference type="AlphaFoldDB" id="A0A2M4B503"/>
<feature type="compositionally biased region" description="Basic and acidic residues" evidence="1">
    <location>
        <begin position="27"/>
        <end position="38"/>
    </location>
</feature>
<dbReference type="EMBL" id="GGFK01014796">
    <property type="protein sequence ID" value="MBW48117.1"/>
    <property type="molecule type" value="Transcribed_RNA"/>
</dbReference>
<name>A0A2M4B503_9DIPT</name>
<sequence length="106" mass="12236">MMFHLASIALGRLIGFYWAAHGSVRASEPEHIDSENKMAARRRRRQRPKPTSLARSFVRPSVNQHGTQHAHTYTYTWKFVYVHARGKVGLAVRAHTSFRKRKQPPS</sequence>
<protein>
    <submittedName>
        <fullName evidence="3">Putative secreted protein</fullName>
    </submittedName>
</protein>
<accession>A0A2M4B503</accession>
<evidence type="ECO:0000313" key="3">
    <source>
        <dbReference type="EMBL" id="MBW48117.1"/>
    </source>
</evidence>
<feature type="compositionally biased region" description="Basic residues" evidence="1">
    <location>
        <begin position="39"/>
        <end position="48"/>
    </location>
</feature>